<proteinExistence type="predicted"/>
<sequence length="171" mass="18052">MTLPALEGARWVVRSTTDRLLRIATDFFAEQGFAVRESAFADTADEAGWIAVALEASGRGAAAHRRSRLASFLAGRREESSRSDTPQVVIIATARRVSNGIAELVVYPHAAPESTPAIVETAAAPIAAALAAITSAAGAESAMLSHERLRSAPEDECPASDARARDVLGWR</sequence>
<protein>
    <submittedName>
        <fullName evidence="2">Uncharacterized protein</fullName>
    </submittedName>
</protein>
<reference evidence="2 3" key="1">
    <citation type="submission" date="2021-06" db="EMBL/GenBank/DDBJ databases">
        <title>Genome-based taxonomic framework of Microbacterium strains isolated from marine environment, the description of four new species and reclassification of four preexisting species.</title>
        <authorList>
            <person name="Lee S.D."/>
            <person name="Kim S.-M."/>
            <person name="Byeon Y.-S."/>
            <person name="Yang H.L."/>
            <person name="Kim I.S."/>
        </authorList>
    </citation>
    <scope>NUCLEOTIDE SEQUENCE [LARGE SCALE GENOMIC DNA]</scope>
    <source>
        <strain evidence="2 3">SSW1-36</strain>
    </source>
</reference>
<feature type="region of interest" description="Disordered" evidence="1">
    <location>
        <begin position="147"/>
        <end position="171"/>
    </location>
</feature>
<feature type="compositionally biased region" description="Basic and acidic residues" evidence="1">
    <location>
        <begin position="162"/>
        <end position="171"/>
    </location>
</feature>
<organism evidence="2 3">
    <name type="scientific">Microbacterium galbinum</name>
    <dbReference type="NCBI Taxonomy" id="2851646"/>
    <lineage>
        <taxon>Bacteria</taxon>
        <taxon>Bacillati</taxon>
        <taxon>Actinomycetota</taxon>
        <taxon>Actinomycetes</taxon>
        <taxon>Micrococcales</taxon>
        <taxon>Microbacteriaceae</taxon>
        <taxon>Microbacterium</taxon>
    </lineage>
</organism>
<keyword evidence="3" id="KW-1185">Reference proteome</keyword>
<accession>A0ABY4IS83</accession>
<name>A0ABY4IS83_9MICO</name>
<gene>
    <name evidence="2" type="ORF">KV396_14675</name>
</gene>
<dbReference type="RefSeq" id="WP_247632190.1">
    <property type="nucleotide sequence ID" value="NZ_CP078077.1"/>
</dbReference>
<evidence type="ECO:0000313" key="3">
    <source>
        <dbReference type="Proteomes" id="UP000831963"/>
    </source>
</evidence>
<dbReference type="EMBL" id="CP078077">
    <property type="protein sequence ID" value="UPL15645.1"/>
    <property type="molecule type" value="Genomic_DNA"/>
</dbReference>
<dbReference type="Proteomes" id="UP000831963">
    <property type="component" value="Chromosome"/>
</dbReference>
<evidence type="ECO:0000256" key="1">
    <source>
        <dbReference type="SAM" id="MobiDB-lite"/>
    </source>
</evidence>
<evidence type="ECO:0000313" key="2">
    <source>
        <dbReference type="EMBL" id="UPL15645.1"/>
    </source>
</evidence>